<evidence type="ECO:0000313" key="3">
    <source>
        <dbReference type="Proteomes" id="UP001234989"/>
    </source>
</evidence>
<evidence type="ECO:0000313" key="2">
    <source>
        <dbReference type="EMBL" id="WMV58801.1"/>
    </source>
</evidence>
<dbReference type="PANTHER" id="PTHR11199:SF0">
    <property type="entry name" value="LD34181P-RELATED"/>
    <property type="match status" value="1"/>
</dbReference>
<dbReference type="GO" id="GO:0008278">
    <property type="term" value="C:cohesin complex"/>
    <property type="evidence" value="ECO:0007669"/>
    <property type="project" value="TreeGrafter"/>
</dbReference>
<dbReference type="GO" id="GO:0005634">
    <property type="term" value="C:nucleus"/>
    <property type="evidence" value="ECO:0007669"/>
    <property type="project" value="TreeGrafter"/>
</dbReference>
<keyword evidence="3" id="KW-1185">Reference proteome</keyword>
<dbReference type="EMBL" id="CP133623">
    <property type="protein sequence ID" value="WMV58801.1"/>
    <property type="molecule type" value="Genomic_DNA"/>
</dbReference>
<dbReference type="AlphaFoldDB" id="A0AAF1A0T5"/>
<proteinExistence type="predicted"/>
<reference evidence="2" key="1">
    <citation type="submission" date="2023-08" db="EMBL/GenBank/DDBJ databases">
        <title>A de novo genome assembly of Solanum verrucosum Schlechtendal, a Mexican diploid species geographically isolated from the other diploid A-genome species in potato relatives.</title>
        <authorList>
            <person name="Hosaka K."/>
        </authorList>
    </citation>
    <scope>NUCLEOTIDE SEQUENCE</scope>
    <source>
        <tissue evidence="2">Young leaves</tissue>
    </source>
</reference>
<feature type="region of interest" description="Disordered" evidence="1">
    <location>
        <begin position="94"/>
        <end position="154"/>
    </location>
</feature>
<accession>A0AAF1A0T5</accession>
<dbReference type="InterPro" id="IPR039662">
    <property type="entry name" value="Cohesin_Scc3/SA"/>
</dbReference>
<dbReference type="GO" id="GO:0000785">
    <property type="term" value="C:chromatin"/>
    <property type="evidence" value="ECO:0007669"/>
    <property type="project" value="TreeGrafter"/>
</dbReference>
<organism evidence="2 3">
    <name type="scientific">Solanum verrucosum</name>
    <dbReference type="NCBI Taxonomy" id="315347"/>
    <lineage>
        <taxon>Eukaryota</taxon>
        <taxon>Viridiplantae</taxon>
        <taxon>Streptophyta</taxon>
        <taxon>Embryophyta</taxon>
        <taxon>Tracheophyta</taxon>
        <taxon>Spermatophyta</taxon>
        <taxon>Magnoliopsida</taxon>
        <taxon>eudicotyledons</taxon>
        <taxon>Gunneridae</taxon>
        <taxon>Pentapetalae</taxon>
        <taxon>asterids</taxon>
        <taxon>lamiids</taxon>
        <taxon>Solanales</taxon>
        <taxon>Solanaceae</taxon>
        <taxon>Solanoideae</taxon>
        <taxon>Solaneae</taxon>
        <taxon>Solanum</taxon>
    </lineage>
</organism>
<dbReference type="Proteomes" id="UP001234989">
    <property type="component" value="Chromosome 12"/>
</dbReference>
<protein>
    <submittedName>
        <fullName evidence="2">Uncharacterized protein</fullName>
    </submittedName>
</protein>
<name>A0AAF1A0T5_SOLVR</name>
<dbReference type="GO" id="GO:0007062">
    <property type="term" value="P:sister chromatid cohesion"/>
    <property type="evidence" value="ECO:0007669"/>
    <property type="project" value="TreeGrafter"/>
</dbReference>
<dbReference type="GO" id="GO:0003682">
    <property type="term" value="F:chromatin binding"/>
    <property type="evidence" value="ECO:0007669"/>
    <property type="project" value="TreeGrafter"/>
</dbReference>
<evidence type="ECO:0000256" key="1">
    <source>
        <dbReference type="SAM" id="MobiDB-lite"/>
    </source>
</evidence>
<gene>
    <name evidence="2" type="ORF">MTR67_052186</name>
</gene>
<dbReference type="PANTHER" id="PTHR11199">
    <property type="entry name" value="STROMAL ANTIGEN"/>
    <property type="match status" value="1"/>
</dbReference>
<sequence length="1031" mass="115026">MRAKKIGRILAATGKDLMDEENQGDVTVDLYAAFDMETEAVAERSSKLENSQPLGLLMGFLEVDDWVSAVEFEQIFLVSVVCFLELPLERAGNETLRGSSAGKGLGQSPSGRRFEPQQGHWRHYKPAASPGPRGTNRGGPALKQRDPVGTASRVRKATPGNHVLAEHNLERKKNEASENFGFSYQLSIALERKKNEASKRLPLLAQLLKLKSAIKEVADGDAEYSLLVNLKRLDDLQLSRKISIESLHNDLAETAPRLSSSGKRWRLCGLGHRFNPHTMQSEATLYLKLWNSPGTIFIFLISKRSALFDLLESFLTTKSSEGLHASQLACRDGDVEYSLLVSLKRLDDDLQLSRKISIEILHNDLEKTSPRLSSSEKRWRLCGLGHRLHSIYLKLWNSPGTIFIFLISKRSALFDLLESFLTTKSPEGLRASQLACRDVLFFQNSGGCSGKQPLHHPKSLKLWCTHQIYTMAATSGLGKVMMDALISMLMELRKSYGPEVSGLKRILSMLLEEELSAELSDEDATNLIWLIFASTRKAVLEKIVPASDNKKKYHTKAQKGLLRYADALAVKPRNLPQMGKETFENFRSFDDKVGGLHSIYLKLWNSLGTIFSFFISKRSALFDLLEFFLTTKSPEGLHASQLVCRNSGGFSGKQPLHHPKSYKLWCTHQIYAMAAASGLGKVMMDALISMHMELRKSYGSEVSGLKRILSMLLEDELSAELSDEDATNLIQLLFASTRKAVLEKIVPASVNKKKYHTKAQKGLLRYVDALAVKPRNLPQMGKAASSLVKVMMDPLISMHMELRNFYGPEVSVSAEHSLERKKNEASKRLATLYLKLWNSPGTIFIFLISKRSALFDLLESFLNTKSTKGLRASQLARRIYATAAASSLGNVMMDALISMHMELRKSYGPEVSGISQWIRWEKFELLPRALDTVSGSDMTELGGLLSHRKAGLEKIVPACDNKKKYHTKAQKDGDAEYSLLVNLKATLASSPELEALVYSTDICNGSSSLTWESDDGCPYFHAYGIEKILCI</sequence>